<protein>
    <submittedName>
        <fullName evidence="1">Uncharacterized protein</fullName>
    </submittedName>
</protein>
<evidence type="ECO:0000313" key="2">
    <source>
        <dbReference type="Proteomes" id="UP001239111"/>
    </source>
</evidence>
<comment type="caution">
    <text evidence="1">The sequence shown here is derived from an EMBL/GenBank/DDBJ whole genome shotgun (WGS) entry which is preliminary data.</text>
</comment>
<dbReference type="EMBL" id="CM056744">
    <property type="protein sequence ID" value="KAJ8666497.1"/>
    <property type="molecule type" value="Genomic_DNA"/>
</dbReference>
<gene>
    <name evidence="1" type="ORF">QAD02_008159</name>
</gene>
<evidence type="ECO:0000313" key="1">
    <source>
        <dbReference type="EMBL" id="KAJ8666497.1"/>
    </source>
</evidence>
<sequence length="238" mass="27804">MKEQYAELKQECDLYVKKLNENKGPDVMRELQVEKEMRELIHKNQMLDAENETLSEKNELLQNLNSELEENNNLLKENTILLKERMNNQQKIVPRTYAQTLVTEAKEKRINIPSIIVEIKTDDKDNQCKTNTAEQVLQKKTKCPIRKVEDVNNKVYIKCDNLKDIDEVSSILINSEELNVNVETEKIKLPRVNVVGVDPCMINTSNENIAADIRDRNGLHQNQQIKVIHKYMNKKKVY</sequence>
<organism evidence="1 2">
    <name type="scientific">Eretmocerus hayati</name>
    <dbReference type="NCBI Taxonomy" id="131215"/>
    <lineage>
        <taxon>Eukaryota</taxon>
        <taxon>Metazoa</taxon>
        <taxon>Ecdysozoa</taxon>
        <taxon>Arthropoda</taxon>
        <taxon>Hexapoda</taxon>
        <taxon>Insecta</taxon>
        <taxon>Pterygota</taxon>
        <taxon>Neoptera</taxon>
        <taxon>Endopterygota</taxon>
        <taxon>Hymenoptera</taxon>
        <taxon>Apocrita</taxon>
        <taxon>Proctotrupomorpha</taxon>
        <taxon>Chalcidoidea</taxon>
        <taxon>Aphelinidae</taxon>
        <taxon>Aphelininae</taxon>
        <taxon>Eretmocerus</taxon>
    </lineage>
</organism>
<accession>A0ACC2N5R5</accession>
<keyword evidence="2" id="KW-1185">Reference proteome</keyword>
<reference evidence="1" key="1">
    <citation type="submission" date="2023-04" db="EMBL/GenBank/DDBJ databases">
        <title>A chromosome-level genome assembly of the parasitoid wasp Eretmocerus hayati.</title>
        <authorList>
            <person name="Zhong Y."/>
            <person name="Liu S."/>
            <person name="Liu Y."/>
        </authorList>
    </citation>
    <scope>NUCLEOTIDE SEQUENCE</scope>
    <source>
        <strain evidence="1">ZJU_SS_LIU_2023</strain>
    </source>
</reference>
<name>A0ACC2N5R5_9HYME</name>
<proteinExistence type="predicted"/>
<dbReference type="Proteomes" id="UP001239111">
    <property type="component" value="Chromosome 4"/>
</dbReference>